<dbReference type="RefSeq" id="WP_148689419.1">
    <property type="nucleotide sequence ID" value="NZ_LT671858.1"/>
</dbReference>
<dbReference type="Gene3D" id="3.30.310.70">
    <property type="entry name" value="TT1751-like domain"/>
    <property type="match status" value="1"/>
</dbReference>
<protein>
    <recommendedName>
        <fullName evidence="1">DUF302 domain-containing protein</fullName>
    </recommendedName>
</protein>
<dbReference type="PANTHER" id="PTHR38342:SF1">
    <property type="entry name" value="SLR5037 PROTEIN"/>
    <property type="match status" value="1"/>
</dbReference>
<evidence type="ECO:0000313" key="2">
    <source>
        <dbReference type="EMBL" id="SIM30982.1"/>
    </source>
</evidence>
<dbReference type="Pfam" id="PF03625">
    <property type="entry name" value="DUF302"/>
    <property type="match status" value="1"/>
</dbReference>
<sequence length="130" mass="14745">MATEYRVKSERSFDEVCDKIREVVPLNGFSILSEIRTSDILRSKGFEYPNLRTFDICNAKYAHEALSLDNRVETLIPCHLIAKSVEGGTEISAQLPAEIFRTLKTDKTEQNAAFLDEVETKLKTIVDSFI</sequence>
<accession>A0A1N5S4G9</accession>
<dbReference type="AlphaFoldDB" id="A0A1N5S4G9"/>
<dbReference type="EMBL" id="LT671858">
    <property type="protein sequence ID" value="SIM30982.1"/>
    <property type="molecule type" value="Genomic_DNA"/>
</dbReference>
<dbReference type="SUPFAM" id="SSF103247">
    <property type="entry name" value="TT1751-like"/>
    <property type="match status" value="1"/>
</dbReference>
<dbReference type="GeneID" id="41587394"/>
<evidence type="ECO:0000313" key="3">
    <source>
        <dbReference type="Proteomes" id="UP000195607"/>
    </source>
</evidence>
<dbReference type="PIRSF" id="PIRSF021774">
    <property type="entry name" value="UCP021774"/>
    <property type="match status" value="1"/>
</dbReference>
<dbReference type="CDD" id="cd14797">
    <property type="entry name" value="DUF302"/>
    <property type="match status" value="1"/>
</dbReference>
<dbReference type="Proteomes" id="UP000195607">
    <property type="component" value="Chromosome I"/>
</dbReference>
<dbReference type="InterPro" id="IPR016796">
    <property type="entry name" value="UCP021774"/>
</dbReference>
<dbReference type="InterPro" id="IPR005180">
    <property type="entry name" value="DUF302"/>
</dbReference>
<organism evidence="2 3">
    <name type="scientific">Cuniculiplasma divulgatum</name>
    <dbReference type="NCBI Taxonomy" id="1673428"/>
    <lineage>
        <taxon>Archaea</taxon>
        <taxon>Methanobacteriati</taxon>
        <taxon>Thermoplasmatota</taxon>
        <taxon>Thermoplasmata</taxon>
        <taxon>Thermoplasmatales</taxon>
        <taxon>Cuniculiplasmataceae</taxon>
        <taxon>Cuniculiplasma</taxon>
    </lineage>
</organism>
<feature type="domain" description="DUF302" evidence="1">
    <location>
        <begin position="38"/>
        <end position="94"/>
    </location>
</feature>
<dbReference type="PANTHER" id="PTHR38342">
    <property type="entry name" value="SLR5037 PROTEIN"/>
    <property type="match status" value="1"/>
</dbReference>
<name>A0A1N5S4G9_9ARCH</name>
<dbReference type="InterPro" id="IPR035923">
    <property type="entry name" value="TT1751-like_sf"/>
</dbReference>
<gene>
    <name evidence="2" type="ORF">CSP5_0077</name>
</gene>
<proteinExistence type="predicted"/>
<reference evidence="2 3" key="1">
    <citation type="submission" date="2016-04" db="EMBL/GenBank/DDBJ databases">
        <authorList>
            <person name="Evans L.H."/>
            <person name="Alamgir A."/>
            <person name="Owens N."/>
            <person name="Weber N.D."/>
            <person name="Virtaneva K."/>
            <person name="Barbian K."/>
            <person name="Babar A."/>
            <person name="Rosenke K."/>
        </authorList>
    </citation>
    <scope>NUCLEOTIDE SEQUENCE [LARGE SCALE GENOMIC DNA]</scope>
    <source>
        <strain evidence="3">S5(T) (JCM 30642 \VKM B-2941)</strain>
    </source>
</reference>
<evidence type="ECO:0000259" key="1">
    <source>
        <dbReference type="Pfam" id="PF03625"/>
    </source>
</evidence>